<keyword evidence="2" id="KW-1185">Reference proteome</keyword>
<comment type="caution">
    <text evidence="1">The sequence shown here is derived from an EMBL/GenBank/DDBJ whole genome shotgun (WGS) entry which is preliminary data.</text>
</comment>
<dbReference type="AlphaFoldDB" id="A0A9P6UF19"/>
<sequence length="57" mass="6289">MDSKPTVTVTMPAGRAIARMRTKKPSVTPVVVMPTDRRIAKPRARARGLHNKTCPPH</sequence>
<organism evidence="1 2">
    <name type="scientific">Linnemannia gamsii</name>
    <dbReference type="NCBI Taxonomy" id="64522"/>
    <lineage>
        <taxon>Eukaryota</taxon>
        <taxon>Fungi</taxon>
        <taxon>Fungi incertae sedis</taxon>
        <taxon>Mucoromycota</taxon>
        <taxon>Mortierellomycotina</taxon>
        <taxon>Mortierellomycetes</taxon>
        <taxon>Mortierellales</taxon>
        <taxon>Mortierellaceae</taxon>
        <taxon>Linnemannia</taxon>
    </lineage>
</organism>
<name>A0A9P6UF19_9FUNG</name>
<dbReference type="EMBL" id="JAAAIN010003496">
    <property type="protein sequence ID" value="KAG0285422.1"/>
    <property type="molecule type" value="Genomic_DNA"/>
</dbReference>
<reference evidence="1" key="1">
    <citation type="journal article" date="2020" name="Fungal Divers.">
        <title>Resolving the Mortierellaceae phylogeny through synthesis of multi-gene phylogenetics and phylogenomics.</title>
        <authorList>
            <person name="Vandepol N."/>
            <person name="Liber J."/>
            <person name="Desiro A."/>
            <person name="Na H."/>
            <person name="Kennedy M."/>
            <person name="Barry K."/>
            <person name="Grigoriev I.V."/>
            <person name="Miller A.N."/>
            <person name="O'Donnell K."/>
            <person name="Stajich J.E."/>
            <person name="Bonito G."/>
        </authorList>
    </citation>
    <scope>NUCLEOTIDE SEQUENCE</scope>
    <source>
        <strain evidence="1">NVP60</strain>
    </source>
</reference>
<evidence type="ECO:0000313" key="1">
    <source>
        <dbReference type="EMBL" id="KAG0285422.1"/>
    </source>
</evidence>
<accession>A0A9P6UF19</accession>
<protein>
    <submittedName>
        <fullName evidence="1">Uncharacterized protein</fullName>
    </submittedName>
</protein>
<proteinExistence type="predicted"/>
<dbReference type="Proteomes" id="UP000823405">
    <property type="component" value="Unassembled WGS sequence"/>
</dbReference>
<dbReference type="OrthoDB" id="2450035at2759"/>
<gene>
    <name evidence="1" type="ORF">BGZ97_007794</name>
</gene>
<evidence type="ECO:0000313" key="2">
    <source>
        <dbReference type="Proteomes" id="UP000823405"/>
    </source>
</evidence>
<feature type="non-terminal residue" evidence="1">
    <location>
        <position position="57"/>
    </location>
</feature>